<comment type="caution">
    <text evidence="2">The sequence shown here is derived from an EMBL/GenBank/DDBJ whole genome shotgun (WGS) entry which is preliminary data.</text>
</comment>
<feature type="compositionally biased region" description="Basic and acidic residues" evidence="1">
    <location>
        <begin position="66"/>
        <end position="90"/>
    </location>
</feature>
<protein>
    <submittedName>
        <fullName evidence="2">Uncharacterized protein</fullName>
    </submittedName>
</protein>
<evidence type="ECO:0000313" key="3">
    <source>
        <dbReference type="Proteomes" id="UP000532010"/>
    </source>
</evidence>
<reference evidence="2 3" key="1">
    <citation type="submission" date="2020-08" db="EMBL/GenBank/DDBJ databases">
        <title>The Agave Microbiome: Exploring the role of microbial communities in plant adaptations to desert environments.</title>
        <authorList>
            <person name="Partida-Martinez L.P."/>
        </authorList>
    </citation>
    <scope>NUCLEOTIDE SEQUENCE [LARGE SCALE GENOMIC DNA]</scope>
    <source>
        <strain evidence="2 3">AT3.9</strain>
    </source>
</reference>
<dbReference type="EMBL" id="JACHWB010000006">
    <property type="protein sequence ID" value="MBB3020843.1"/>
    <property type="molecule type" value="Genomic_DNA"/>
</dbReference>
<sequence length="263" mass="30103">MLRSPVLSATFPRGEPSQDLSHNCRMWKLFRSRTPSNYISLREASQELADASPLWRNEPILENRSTSHVDILEPSPSDRQRSWGEGRLRESPAQNQIRRLPQSIPTLLRELLLKGALQGYFENESGSLSSLPPEFWDERPTVEVTETQRITDQHIEYQLSGKVVVPRKQITVLAKLSADYERRNSVYDQARNRGGAPTKYDAEAFLMEAFRILYESNPAPKTEADLRRRALDAYVEANCAGGAPSEDWARPKIRKLWKRLRAG</sequence>
<dbReference type="AlphaFoldDB" id="A0A7W4YZA3"/>
<feature type="region of interest" description="Disordered" evidence="1">
    <location>
        <begin position="66"/>
        <end position="95"/>
    </location>
</feature>
<dbReference type="Proteomes" id="UP000532010">
    <property type="component" value="Unassembled WGS sequence"/>
</dbReference>
<evidence type="ECO:0000313" key="2">
    <source>
        <dbReference type="EMBL" id="MBB3020843.1"/>
    </source>
</evidence>
<name>A0A7W4YZA3_9HYPH</name>
<keyword evidence="3" id="KW-1185">Reference proteome</keyword>
<evidence type="ECO:0000256" key="1">
    <source>
        <dbReference type="SAM" id="MobiDB-lite"/>
    </source>
</evidence>
<gene>
    <name evidence="2" type="ORF">FHR70_003931</name>
</gene>
<organism evidence="2 3">
    <name type="scientific">Microvirga lupini</name>
    <dbReference type="NCBI Taxonomy" id="420324"/>
    <lineage>
        <taxon>Bacteria</taxon>
        <taxon>Pseudomonadati</taxon>
        <taxon>Pseudomonadota</taxon>
        <taxon>Alphaproteobacteria</taxon>
        <taxon>Hyphomicrobiales</taxon>
        <taxon>Methylobacteriaceae</taxon>
        <taxon>Microvirga</taxon>
    </lineage>
</organism>
<accession>A0A7W4YZA3</accession>
<proteinExistence type="predicted"/>